<dbReference type="AlphaFoldDB" id="A0A937ACD2"/>
<name>A0A937ACD2_9BACT</name>
<gene>
    <name evidence="2" type="ORF">JKP34_13265</name>
</gene>
<evidence type="ECO:0000313" key="2">
    <source>
        <dbReference type="EMBL" id="MBL0766230.1"/>
    </source>
</evidence>
<reference evidence="2" key="1">
    <citation type="submission" date="2021-01" db="EMBL/GenBank/DDBJ databases">
        <title>Marivirga sp. nov., isolated from intertidal surface sediments.</title>
        <authorList>
            <person name="Zhang M."/>
        </authorList>
    </citation>
    <scope>NUCLEOTIDE SEQUENCE</scope>
    <source>
        <strain evidence="2">SM1354</strain>
    </source>
</reference>
<evidence type="ECO:0000256" key="1">
    <source>
        <dbReference type="SAM" id="Phobius"/>
    </source>
</evidence>
<accession>A0A937ACD2</accession>
<dbReference type="Proteomes" id="UP000642920">
    <property type="component" value="Unassembled WGS sequence"/>
</dbReference>
<proteinExistence type="predicted"/>
<evidence type="ECO:0000313" key="3">
    <source>
        <dbReference type="Proteomes" id="UP000642920"/>
    </source>
</evidence>
<dbReference type="RefSeq" id="WP_201922329.1">
    <property type="nucleotide sequence ID" value="NZ_JAERQG010000003.1"/>
</dbReference>
<keyword evidence="3" id="KW-1185">Reference proteome</keyword>
<sequence>MKLFNWFTKKTSQKTKVHSKPEPEKDDGYEKVILTKGVFKASRNKVVPETDKFHIKNIYITDRTYFKKNQVIAVLASAIHGSGLIFIQLPFSGKMEKILIRPNHKISFNDKLFSVTRIANEATVNKKIIEQNKTTLDQTEVGYLKDEFTDDKTIKVMRVGAEETPYFKLYEDQTESLYNFLGISLTNHNGYIYMSIHSRNEHITLAKGDSIIFLFQDKSRVSLTFKHAGNGTKGLRNNHAAIGYEELEAFLNKRLVKAKLISARKNLYSIYSLNHRIYENPYLSIEEKVQYSIEIEGQYLLKLLTARFIEMNQKYKIR</sequence>
<keyword evidence="1" id="KW-1133">Transmembrane helix</keyword>
<comment type="caution">
    <text evidence="2">The sequence shown here is derived from an EMBL/GenBank/DDBJ whole genome shotgun (WGS) entry which is preliminary data.</text>
</comment>
<feature type="transmembrane region" description="Helical" evidence="1">
    <location>
        <begin position="71"/>
        <end position="91"/>
    </location>
</feature>
<protein>
    <submittedName>
        <fullName evidence="2">Uncharacterized protein</fullName>
    </submittedName>
</protein>
<dbReference type="EMBL" id="JAERQG010000003">
    <property type="protein sequence ID" value="MBL0766230.1"/>
    <property type="molecule type" value="Genomic_DNA"/>
</dbReference>
<keyword evidence="1" id="KW-0472">Membrane</keyword>
<keyword evidence="1" id="KW-0812">Transmembrane</keyword>
<organism evidence="2 3">
    <name type="scientific">Marivirga atlantica</name>
    <dbReference type="NCBI Taxonomy" id="1548457"/>
    <lineage>
        <taxon>Bacteria</taxon>
        <taxon>Pseudomonadati</taxon>
        <taxon>Bacteroidota</taxon>
        <taxon>Cytophagia</taxon>
        <taxon>Cytophagales</taxon>
        <taxon>Marivirgaceae</taxon>
        <taxon>Marivirga</taxon>
    </lineage>
</organism>